<protein>
    <submittedName>
        <fullName evidence="2">Type IV pilus modification protein PilV</fullName>
    </submittedName>
</protein>
<keyword evidence="1" id="KW-0812">Transmembrane</keyword>
<comment type="caution">
    <text evidence="2">The sequence shown here is derived from an EMBL/GenBank/DDBJ whole genome shotgun (WGS) entry which is preliminary data.</text>
</comment>
<keyword evidence="3" id="KW-1185">Reference proteome</keyword>
<dbReference type="NCBIfam" id="TIGR02523">
    <property type="entry name" value="type_IV_pilV"/>
    <property type="match status" value="1"/>
</dbReference>
<keyword evidence="1" id="KW-0472">Membrane</keyword>
<sequence>MNGLDPTALPVSAGLVGAPDRLVGRAAASRVRSNYLTAITVPRRQSGVGLIEVLVAVLVVSIGFLGIAALQAMSMSTNNSAMARSMATVASYSILDAMRADINSAKHGDYNGTVTPATAAVPAVGGTAAIPANSAACPAAGTTLAAYQLSQWCGQLSTSLGSSTNTTGTISCDANGQCTVTIVFDDSRAGLGGGTQQKVITKGML</sequence>
<reference evidence="3" key="1">
    <citation type="journal article" date="2019" name="Int. J. Syst. Evol. Microbiol.">
        <title>The Global Catalogue of Microorganisms (GCM) 10K type strain sequencing project: providing services to taxonomists for standard genome sequencing and annotation.</title>
        <authorList>
            <consortium name="The Broad Institute Genomics Platform"/>
            <consortium name="The Broad Institute Genome Sequencing Center for Infectious Disease"/>
            <person name="Wu L."/>
            <person name="Ma J."/>
        </authorList>
    </citation>
    <scope>NUCLEOTIDE SEQUENCE [LARGE SCALE GENOMIC DNA]</scope>
    <source>
        <strain evidence="3">CGMCC 1.16619</strain>
    </source>
</reference>
<feature type="transmembrane region" description="Helical" evidence="1">
    <location>
        <begin position="50"/>
        <end position="70"/>
    </location>
</feature>
<evidence type="ECO:0000313" key="2">
    <source>
        <dbReference type="EMBL" id="MFC5526422.1"/>
    </source>
</evidence>
<dbReference type="InterPro" id="IPR012902">
    <property type="entry name" value="N_methyl_site"/>
</dbReference>
<dbReference type="EMBL" id="JBHSNF010000002">
    <property type="protein sequence ID" value="MFC5526422.1"/>
    <property type="molecule type" value="Genomic_DNA"/>
</dbReference>
<evidence type="ECO:0000256" key="1">
    <source>
        <dbReference type="SAM" id="Phobius"/>
    </source>
</evidence>
<dbReference type="Pfam" id="PF07963">
    <property type="entry name" value="N_methyl"/>
    <property type="match status" value="1"/>
</dbReference>
<organism evidence="2 3">
    <name type="scientific">Rhodanobacter ginsengisoli</name>
    <dbReference type="NCBI Taxonomy" id="418646"/>
    <lineage>
        <taxon>Bacteria</taxon>
        <taxon>Pseudomonadati</taxon>
        <taxon>Pseudomonadota</taxon>
        <taxon>Gammaproteobacteria</taxon>
        <taxon>Lysobacterales</taxon>
        <taxon>Rhodanobacteraceae</taxon>
        <taxon>Rhodanobacter</taxon>
    </lineage>
</organism>
<proteinExistence type="predicted"/>
<dbReference type="InterPro" id="IPR013362">
    <property type="entry name" value="Pilus_4_PilV"/>
</dbReference>
<gene>
    <name evidence="2" type="primary">pilV</name>
    <name evidence="2" type="ORF">ACFPPA_11830</name>
</gene>
<keyword evidence="1" id="KW-1133">Transmembrane helix</keyword>
<dbReference type="Proteomes" id="UP001596114">
    <property type="component" value="Unassembled WGS sequence"/>
</dbReference>
<evidence type="ECO:0000313" key="3">
    <source>
        <dbReference type="Proteomes" id="UP001596114"/>
    </source>
</evidence>
<accession>A0ABW0QSA8</accession>
<dbReference type="RefSeq" id="WP_377320078.1">
    <property type="nucleotide sequence ID" value="NZ_JBHSNF010000002.1"/>
</dbReference>
<name>A0ABW0QSA8_9GAMM</name>